<dbReference type="EC" id="2.3.1.-" evidence="7"/>
<dbReference type="Pfam" id="PF02817">
    <property type="entry name" value="E3_binding"/>
    <property type="match status" value="1"/>
</dbReference>
<dbReference type="Proteomes" id="UP000290289">
    <property type="component" value="Chromosome 13"/>
</dbReference>
<dbReference type="EMBL" id="RDQH01000339">
    <property type="protein sequence ID" value="RXH80225.1"/>
    <property type="molecule type" value="Genomic_DNA"/>
</dbReference>
<dbReference type="InterPro" id="IPR011053">
    <property type="entry name" value="Single_hybrid_motif"/>
</dbReference>
<dbReference type="Gene3D" id="4.10.320.10">
    <property type="entry name" value="E3-binding domain"/>
    <property type="match status" value="1"/>
</dbReference>
<keyword evidence="6 7" id="KW-0012">Acyltransferase</keyword>
<comment type="caution">
    <text evidence="10">The sequence shown here is derived from an EMBL/GenBank/DDBJ whole genome shotgun (WGS) entry which is preliminary data.</text>
</comment>
<keyword evidence="3 7" id="KW-0808">Transferase</keyword>
<comment type="cofactor">
    <cofactor evidence="1 7">
        <name>(R)-lipoate</name>
        <dbReference type="ChEBI" id="CHEBI:83088"/>
    </cofactor>
</comment>
<evidence type="ECO:0000313" key="11">
    <source>
        <dbReference type="Proteomes" id="UP000290289"/>
    </source>
</evidence>
<sequence length="326" mass="35695">MLQQGGDQVDEFQPLCEVQSDKATIEITSRYLGKVSQLLYVPGDIVKVGEILLKMAVEESQVPKQICESLENTKLLDSELNTHNIGGVLSTPPVRNLAKQFHIDINEVCGTGKDGRVLKEDVIKYAAQKGIIEVPSVSLSASPEKALGGEDSYAHTSAESRWNYDDKTVTLSFNEESLEVTLKGSHNIGIAMATPYGLVVPIIKNVQSLSILEITMELSRLLQLALENKLKREDISDGTITLSTIGAIGGKYGSPLLNLPEVAIIAIGRMQKVPRFADDGTLHPVSVMTVNIGADHRVLDGATVARFCNEWKQFIENPELLMLRMR</sequence>
<dbReference type="AlphaFoldDB" id="A0A498IDR4"/>
<gene>
    <name evidence="10" type="ORF">DVH24_041372</name>
</gene>
<dbReference type="Gene3D" id="2.40.50.100">
    <property type="match status" value="1"/>
</dbReference>
<evidence type="ECO:0000256" key="2">
    <source>
        <dbReference type="ARBA" id="ARBA00007317"/>
    </source>
</evidence>
<dbReference type="CDD" id="cd06849">
    <property type="entry name" value="lipoyl_domain"/>
    <property type="match status" value="1"/>
</dbReference>
<dbReference type="GO" id="GO:0031405">
    <property type="term" value="F:lipoic acid binding"/>
    <property type="evidence" value="ECO:0007669"/>
    <property type="project" value="TreeGrafter"/>
</dbReference>
<feature type="domain" description="Peripheral subunit-binding (PSBD)" evidence="9">
    <location>
        <begin position="89"/>
        <end position="126"/>
    </location>
</feature>
<dbReference type="STRING" id="3750.A0A498IDR4"/>
<evidence type="ECO:0000259" key="9">
    <source>
        <dbReference type="PROSITE" id="PS51826"/>
    </source>
</evidence>
<dbReference type="SUPFAM" id="SSF52777">
    <property type="entry name" value="CoA-dependent acyltransferases"/>
    <property type="match status" value="1"/>
</dbReference>
<dbReference type="SUPFAM" id="SSF47005">
    <property type="entry name" value="Peripheral subunit-binding domain of 2-oxo acid dehydrogenase complex"/>
    <property type="match status" value="1"/>
</dbReference>
<dbReference type="Pfam" id="PF00198">
    <property type="entry name" value="2-oxoacid_dh"/>
    <property type="match status" value="1"/>
</dbReference>
<reference evidence="10 11" key="1">
    <citation type="submission" date="2018-10" db="EMBL/GenBank/DDBJ databases">
        <title>A high-quality apple genome assembly.</title>
        <authorList>
            <person name="Hu J."/>
        </authorList>
    </citation>
    <scope>NUCLEOTIDE SEQUENCE [LARGE SCALE GENOMIC DNA]</scope>
    <source>
        <strain evidence="11">cv. HFTH1</strain>
        <tissue evidence="10">Young leaf</tissue>
    </source>
</reference>
<name>A0A498IDR4_MALDO</name>
<keyword evidence="5" id="KW-0809">Transit peptide</keyword>
<dbReference type="InterPro" id="IPR050743">
    <property type="entry name" value="2-oxoacid_DH_E2_comp"/>
</dbReference>
<evidence type="ECO:0000259" key="8">
    <source>
        <dbReference type="PROSITE" id="PS50968"/>
    </source>
</evidence>
<dbReference type="InterPro" id="IPR000089">
    <property type="entry name" value="Biotin_lipoyl"/>
</dbReference>
<dbReference type="SUPFAM" id="SSF51230">
    <property type="entry name" value="Single hybrid motif"/>
    <property type="match status" value="1"/>
</dbReference>
<dbReference type="InterPro" id="IPR023213">
    <property type="entry name" value="CAT-like_dom_sf"/>
</dbReference>
<feature type="domain" description="Lipoyl-binding" evidence="8">
    <location>
        <begin position="1"/>
        <end position="56"/>
    </location>
</feature>
<keyword evidence="11" id="KW-1185">Reference proteome</keyword>
<evidence type="ECO:0000256" key="7">
    <source>
        <dbReference type="RuleBase" id="RU003423"/>
    </source>
</evidence>
<keyword evidence="4 7" id="KW-0450">Lipoyl</keyword>
<evidence type="ECO:0000256" key="6">
    <source>
        <dbReference type="ARBA" id="ARBA00023315"/>
    </source>
</evidence>
<dbReference type="GO" id="GO:0005739">
    <property type="term" value="C:mitochondrion"/>
    <property type="evidence" value="ECO:0007669"/>
    <property type="project" value="TreeGrafter"/>
</dbReference>
<dbReference type="Gene3D" id="3.30.559.10">
    <property type="entry name" value="Chloramphenicol acetyltransferase-like domain"/>
    <property type="match status" value="1"/>
</dbReference>
<evidence type="ECO:0000256" key="3">
    <source>
        <dbReference type="ARBA" id="ARBA00022679"/>
    </source>
</evidence>
<dbReference type="PANTHER" id="PTHR43178:SF14">
    <property type="entry name" value="LIPOAMIDE ACYLTRANSFERASE COMPONENT OF BRANCHED-CHAIN ALPHA-KETO ACID DEHYDROGENASE COMPLEX, MITOCHONDRIAL"/>
    <property type="match status" value="1"/>
</dbReference>
<dbReference type="PROSITE" id="PS00189">
    <property type="entry name" value="LIPOYL"/>
    <property type="match status" value="1"/>
</dbReference>
<dbReference type="Pfam" id="PF00364">
    <property type="entry name" value="Biotin_lipoyl"/>
    <property type="match status" value="1"/>
</dbReference>
<evidence type="ECO:0000256" key="4">
    <source>
        <dbReference type="ARBA" id="ARBA00022823"/>
    </source>
</evidence>
<accession>A0A498IDR4</accession>
<evidence type="ECO:0000256" key="1">
    <source>
        <dbReference type="ARBA" id="ARBA00001938"/>
    </source>
</evidence>
<dbReference type="InterPro" id="IPR036625">
    <property type="entry name" value="E3-bd_dom_sf"/>
</dbReference>
<comment type="similarity">
    <text evidence="2 7">Belongs to the 2-oxoacid dehydrogenase family.</text>
</comment>
<dbReference type="InterPro" id="IPR004167">
    <property type="entry name" value="PSBD"/>
</dbReference>
<evidence type="ECO:0000313" key="10">
    <source>
        <dbReference type="EMBL" id="RXH80225.1"/>
    </source>
</evidence>
<dbReference type="PANTHER" id="PTHR43178">
    <property type="entry name" value="DIHYDROLIPOAMIDE ACETYLTRANSFERASE COMPONENT OF PYRUVATE DEHYDROGENASE COMPLEX"/>
    <property type="match status" value="1"/>
</dbReference>
<dbReference type="PROSITE" id="PS51826">
    <property type="entry name" value="PSBD"/>
    <property type="match status" value="1"/>
</dbReference>
<proteinExistence type="inferred from homology"/>
<dbReference type="InterPro" id="IPR003016">
    <property type="entry name" value="2-oxoA_DH_lipoyl-BS"/>
</dbReference>
<dbReference type="PROSITE" id="PS50968">
    <property type="entry name" value="BIOTINYL_LIPOYL"/>
    <property type="match status" value="1"/>
</dbReference>
<evidence type="ECO:0000256" key="5">
    <source>
        <dbReference type="ARBA" id="ARBA00022946"/>
    </source>
</evidence>
<dbReference type="InterPro" id="IPR001078">
    <property type="entry name" value="2-oxoacid_DH_actylTfrase"/>
</dbReference>
<dbReference type="GO" id="GO:0016407">
    <property type="term" value="F:acetyltransferase activity"/>
    <property type="evidence" value="ECO:0007669"/>
    <property type="project" value="TreeGrafter"/>
</dbReference>
<organism evidence="10 11">
    <name type="scientific">Malus domestica</name>
    <name type="common">Apple</name>
    <name type="synonym">Pyrus malus</name>
    <dbReference type="NCBI Taxonomy" id="3750"/>
    <lineage>
        <taxon>Eukaryota</taxon>
        <taxon>Viridiplantae</taxon>
        <taxon>Streptophyta</taxon>
        <taxon>Embryophyta</taxon>
        <taxon>Tracheophyta</taxon>
        <taxon>Spermatophyta</taxon>
        <taxon>Magnoliopsida</taxon>
        <taxon>eudicotyledons</taxon>
        <taxon>Gunneridae</taxon>
        <taxon>Pentapetalae</taxon>
        <taxon>rosids</taxon>
        <taxon>fabids</taxon>
        <taxon>Rosales</taxon>
        <taxon>Rosaceae</taxon>
        <taxon>Amygdaloideae</taxon>
        <taxon>Maleae</taxon>
        <taxon>Malus</taxon>
    </lineage>
</organism>
<protein>
    <recommendedName>
        <fullName evidence="7">Dihydrolipoamide acetyltransferase component of pyruvate dehydrogenase complex</fullName>
        <ecNumber evidence="7">2.3.1.-</ecNumber>
    </recommendedName>
</protein>